<feature type="region of interest" description="Disordered" evidence="1">
    <location>
        <begin position="1"/>
        <end position="72"/>
    </location>
</feature>
<reference evidence="2" key="1">
    <citation type="submission" date="2021-03" db="EMBL/GenBank/DDBJ databases">
        <authorList>
            <person name="Tagirdzhanova G."/>
        </authorList>
    </citation>
    <scope>NUCLEOTIDE SEQUENCE</scope>
</reference>
<dbReference type="EMBL" id="CAJPDS010000017">
    <property type="protein sequence ID" value="CAF9916312.1"/>
    <property type="molecule type" value="Genomic_DNA"/>
</dbReference>
<comment type="caution">
    <text evidence="2">The sequence shown here is derived from an EMBL/GenBank/DDBJ whole genome shotgun (WGS) entry which is preliminary data.</text>
</comment>
<name>A0A8H3I643_9LECA</name>
<dbReference type="AlphaFoldDB" id="A0A8H3I643"/>
<organism evidence="2 3">
    <name type="scientific">Heterodermia speciosa</name>
    <dbReference type="NCBI Taxonomy" id="116794"/>
    <lineage>
        <taxon>Eukaryota</taxon>
        <taxon>Fungi</taxon>
        <taxon>Dikarya</taxon>
        <taxon>Ascomycota</taxon>
        <taxon>Pezizomycotina</taxon>
        <taxon>Lecanoromycetes</taxon>
        <taxon>OSLEUM clade</taxon>
        <taxon>Lecanoromycetidae</taxon>
        <taxon>Caliciales</taxon>
        <taxon>Physciaceae</taxon>
        <taxon>Heterodermia</taxon>
    </lineage>
</organism>
<keyword evidence="3" id="KW-1185">Reference proteome</keyword>
<protein>
    <submittedName>
        <fullName evidence="2">Uncharacterized protein</fullName>
    </submittedName>
</protein>
<accession>A0A8H3I643</accession>
<gene>
    <name evidence="2" type="ORF">HETSPECPRED_002820</name>
</gene>
<proteinExistence type="predicted"/>
<feature type="compositionally biased region" description="Basic and acidic residues" evidence="1">
    <location>
        <begin position="50"/>
        <end position="72"/>
    </location>
</feature>
<evidence type="ECO:0000256" key="1">
    <source>
        <dbReference type="SAM" id="MobiDB-lite"/>
    </source>
</evidence>
<sequence>MPSSPPPSSSQAAALARQNQLRDWKDTKHGFEKIPLGQPTDRGSAGQATREFEKDLDRDLDKEAKKGVEGKK</sequence>
<feature type="compositionally biased region" description="Basic and acidic residues" evidence="1">
    <location>
        <begin position="20"/>
        <end position="32"/>
    </location>
</feature>
<feature type="compositionally biased region" description="Low complexity" evidence="1">
    <location>
        <begin position="9"/>
        <end position="19"/>
    </location>
</feature>
<evidence type="ECO:0000313" key="2">
    <source>
        <dbReference type="EMBL" id="CAF9916312.1"/>
    </source>
</evidence>
<dbReference type="Proteomes" id="UP000664521">
    <property type="component" value="Unassembled WGS sequence"/>
</dbReference>
<evidence type="ECO:0000313" key="3">
    <source>
        <dbReference type="Proteomes" id="UP000664521"/>
    </source>
</evidence>